<gene>
    <name evidence="11" type="primary">arnT</name>
    <name evidence="11" type="ORF">Pla52o_00750</name>
</gene>
<dbReference type="Gene3D" id="3.90.550.10">
    <property type="entry name" value="Spore Coat Polysaccharide Biosynthesis Protein SpsA, Chain A"/>
    <property type="match status" value="1"/>
</dbReference>
<feature type="transmembrane region" description="Helical" evidence="8">
    <location>
        <begin position="617"/>
        <end position="636"/>
    </location>
</feature>
<evidence type="ECO:0000313" key="12">
    <source>
        <dbReference type="Proteomes" id="UP000316304"/>
    </source>
</evidence>
<evidence type="ECO:0000313" key="11">
    <source>
        <dbReference type="EMBL" id="TWU26222.1"/>
    </source>
</evidence>
<evidence type="ECO:0000256" key="7">
    <source>
        <dbReference type="ARBA" id="ARBA00023136"/>
    </source>
</evidence>
<evidence type="ECO:0000256" key="6">
    <source>
        <dbReference type="ARBA" id="ARBA00022989"/>
    </source>
</evidence>
<dbReference type="AlphaFoldDB" id="A0A5C6CP47"/>
<feature type="transmembrane region" description="Helical" evidence="8">
    <location>
        <begin position="642"/>
        <end position="662"/>
    </location>
</feature>
<keyword evidence="4 8" id="KW-0812">Transmembrane</keyword>
<dbReference type="EMBL" id="SJPT01000001">
    <property type="protein sequence ID" value="TWU26222.1"/>
    <property type="molecule type" value="Genomic_DNA"/>
</dbReference>
<feature type="domain" description="Glycosyltransferase 2-like" evidence="9">
    <location>
        <begin position="14"/>
        <end position="174"/>
    </location>
</feature>
<dbReference type="Proteomes" id="UP000316304">
    <property type="component" value="Unassembled WGS sequence"/>
</dbReference>
<organism evidence="11 12">
    <name type="scientific">Novipirellula galeiformis</name>
    <dbReference type="NCBI Taxonomy" id="2528004"/>
    <lineage>
        <taxon>Bacteria</taxon>
        <taxon>Pseudomonadati</taxon>
        <taxon>Planctomycetota</taxon>
        <taxon>Planctomycetia</taxon>
        <taxon>Pirellulales</taxon>
        <taxon>Pirellulaceae</taxon>
        <taxon>Novipirellula</taxon>
    </lineage>
</organism>
<feature type="transmembrane region" description="Helical" evidence="8">
    <location>
        <begin position="513"/>
        <end position="539"/>
    </location>
</feature>
<feature type="domain" description="Glycosyltransferase RgtA/B/C/D-like" evidence="10">
    <location>
        <begin position="320"/>
        <end position="482"/>
    </location>
</feature>
<dbReference type="SUPFAM" id="SSF53448">
    <property type="entry name" value="Nucleotide-diphospho-sugar transferases"/>
    <property type="match status" value="1"/>
</dbReference>
<keyword evidence="3 11" id="KW-0808">Transferase</keyword>
<name>A0A5C6CP47_9BACT</name>
<dbReference type="InterPro" id="IPR001173">
    <property type="entry name" value="Glyco_trans_2-like"/>
</dbReference>
<feature type="transmembrane region" description="Helical" evidence="8">
    <location>
        <begin position="366"/>
        <end position="386"/>
    </location>
</feature>
<keyword evidence="6 8" id="KW-1133">Transmembrane helix</keyword>
<dbReference type="RefSeq" id="WP_146592620.1">
    <property type="nucleotide sequence ID" value="NZ_SJPT01000001.1"/>
</dbReference>
<sequence length="814" mass="91444">MYANPSAGPPVTVSLILPAWNESEVIRKAIDEADSALRQVARDYEIIVVDDGSTDGMGGLVKQAAQQNPHVRLVEHHPNQGYGASIRSGFAAAEMDLVVFTDADCQFDLTELDRFVLLSKRYDIVCGYRIDRKDTALRCLYSRVYNQLVRILLRIEVRDVDCALKMFHRDVVQNLDISGNGFLVNSEILTRAKQGGYRIVEVGVSHRPRTDGTSTVSITHIPKVLCGLARFWWNEVQFPTIAGSTDAAAALAEKPQCALMQRRYGWAQCGLLLIAAIFILTNLGYPLIDRDETRYAEIPREMIATGNWVLPQLNFQTYYDKPPLVYWLCAISFKLFGITETTARLVPALAALATIASTMWFGSRMFGQRIGLIAGVVLMLSAGFAFTSRYLLLDGVMTLFLSLSLFTAYEGIRSGEMKLKWWLLSGVFCGLGFLTKGPIAMVLWLPPVFAFAWLSDSYAKPRWWHYGLVSGVVLVMVAPWMIAVSWQDATFLSEFLFTHNLLRFAGEFHHQPIWYFVPVLLIAGHPWSFLTIPYVHFLFRQTGKARFQRPPAVGYLLLWSLWCFVFFSLSKCKLPTYLLPAAPAFALMIGQYLNYVLGESFDHAHVGFARVWSPRTATVTTCVAALGFVIFTVSFAEDASVWNYFWVTLWTALLCHAIFMLGKRRDTKFAWPTSMGTAFLFTFMVMHQMVPAYSQSQTLFGQASPLAEQIALKSNPAIATIAHEFSEVPFYLARSDIAHFGGLTDPRLRGFVAANEQTVLVVEKRIGRAQVEPCLPSGMRLKRLGSRGQSQLFVVFNPSVVAQRVEQKRDLVVR</sequence>
<keyword evidence="5" id="KW-0448">Lipopolysaccharide biosynthesis</keyword>
<keyword evidence="7 8" id="KW-0472">Membrane</keyword>
<evidence type="ECO:0000256" key="5">
    <source>
        <dbReference type="ARBA" id="ARBA00022985"/>
    </source>
</evidence>
<keyword evidence="1" id="KW-1003">Cell membrane</keyword>
<accession>A0A5C6CP47</accession>
<protein>
    <submittedName>
        <fullName evidence="11">Undecaprenyl phosphate-alpha-4-amino-4-deoxy-L-arabinose arabinosyl transferase</fullName>
        <ecNumber evidence="11">2.4.2.43</ecNumber>
    </submittedName>
</protein>
<evidence type="ECO:0000259" key="9">
    <source>
        <dbReference type="Pfam" id="PF00535"/>
    </source>
</evidence>
<keyword evidence="2 11" id="KW-0328">Glycosyltransferase</keyword>
<dbReference type="Pfam" id="PF13231">
    <property type="entry name" value="PMT_2"/>
    <property type="match status" value="1"/>
</dbReference>
<dbReference type="GO" id="GO:0005886">
    <property type="term" value="C:plasma membrane"/>
    <property type="evidence" value="ECO:0007669"/>
    <property type="project" value="TreeGrafter"/>
</dbReference>
<dbReference type="InterPro" id="IPR029044">
    <property type="entry name" value="Nucleotide-diphossugar_trans"/>
</dbReference>
<proteinExistence type="predicted"/>
<evidence type="ECO:0000256" key="2">
    <source>
        <dbReference type="ARBA" id="ARBA00022676"/>
    </source>
</evidence>
<evidence type="ECO:0000256" key="8">
    <source>
        <dbReference type="SAM" id="Phobius"/>
    </source>
</evidence>
<dbReference type="InterPro" id="IPR050256">
    <property type="entry name" value="Glycosyltransferase_2"/>
</dbReference>
<feature type="transmembrane region" description="Helical" evidence="8">
    <location>
        <begin position="264"/>
        <end position="285"/>
    </location>
</feature>
<dbReference type="Pfam" id="PF00535">
    <property type="entry name" value="Glycos_transf_2"/>
    <property type="match status" value="1"/>
</dbReference>
<dbReference type="GO" id="GO:0009103">
    <property type="term" value="P:lipopolysaccharide biosynthetic process"/>
    <property type="evidence" value="ECO:0007669"/>
    <property type="project" value="UniProtKB-KW"/>
</dbReference>
<feature type="transmembrane region" description="Helical" evidence="8">
    <location>
        <begin position="669"/>
        <end position="690"/>
    </location>
</feature>
<evidence type="ECO:0000256" key="4">
    <source>
        <dbReference type="ARBA" id="ARBA00022692"/>
    </source>
</evidence>
<dbReference type="OrthoDB" id="9815691at2"/>
<dbReference type="GO" id="GO:0099621">
    <property type="term" value="F:undecaprenyl-phosphate 4-deoxy-4-formamido-L-arabinose transferase activity"/>
    <property type="evidence" value="ECO:0007669"/>
    <property type="project" value="TreeGrafter"/>
</dbReference>
<feature type="transmembrane region" description="Helical" evidence="8">
    <location>
        <begin position="466"/>
        <end position="486"/>
    </location>
</feature>
<evidence type="ECO:0000259" key="10">
    <source>
        <dbReference type="Pfam" id="PF13231"/>
    </source>
</evidence>
<evidence type="ECO:0000256" key="3">
    <source>
        <dbReference type="ARBA" id="ARBA00022679"/>
    </source>
</evidence>
<dbReference type="EC" id="2.4.2.43" evidence="11"/>
<comment type="caution">
    <text evidence="11">The sequence shown here is derived from an EMBL/GenBank/DDBJ whole genome shotgun (WGS) entry which is preliminary data.</text>
</comment>
<dbReference type="CDD" id="cd04179">
    <property type="entry name" value="DPM_DPG-synthase_like"/>
    <property type="match status" value="1"/>
</dbReference>
<reference evidence="11 12" key="1">
    <citation type="submission" date="2019-02" db="EMBL/GenBank/DDBJ databases">
        <title>Deep-cultivation of Planctomycetes and their phenomic and genomic characterization uncovers novel biology.</title>
        <authorList>
            <person name="Wiegand S."/>
            <person name="Jogler M."/>
            <person name="Boedeker C."/>
            <person name="Pinto D."/>
            <person name="Vollmers J."/>
            <person name="Rivas-Marin E."/>
            <person name="Kohn T."/>
            <person name="Peeters S.H."/>
            <person name="Heuer A."/>
            <person name="Rast P."/>
            <person name="Oberbeckmann S."/>
            <person name="Bunk B."/>
            <person name="Jeske O."/>
            <person name="Meyerdierks A."/>
            <person name="Storesund J.E."/>
            <person name="Kallscheuer N."/>
            <person name="Luecker S."/>
            <person name="Lage O.M."/>
            <person name="Pohl T."/>
            <person name="Merkel B.J."/>
            <person name="Hornburger P."/>
            <person name="Mueller R.-W."/>
            <person name="Bruemmer F."/>
            <person name="Labrenz M."/>
            <person name="Spormann A.M."/>
            <person name="Op Den Camp H."/>
            <person name="Overmann J."/>
            <person name="Amann R."/>
            <person name="Jetten M.S.M."/>
            <person name="Mascher T."/>
            <person name="Medema M.H."/>
            <person name="Devos D.P."/>
            <person name="Kaster A.-K."/>
            <person name="Ovreas L."/>
            <person name="Rohde M."/>
            <person name="Galperin M.Y."/>
            <person name="Jogler C."/>
        </authorList>
    </citation>
    <scope>NUCLEOTIDE SEQUENCE [LARGE SCALE GENOMIC DNA]</scope>
    <source>
        <strain evidence="11 12">Pla52o</strain>
    </source>
</reference>
<feature type="transmembrane region" description="Helical" evidence="8">
    <location>
        <begin position="576"/>
        <end position="597"/>
    </location>
</feature>
<feature type="transmembrane region" description="Helical" evidence="8">
    <location>
        <begin position="551"/>
        <end position="570"/>
    </location>
</feature>
<dbReference type="GO" id="GO:0103015">
    <property type="term" value="F:4-amino-4-deoxy-L-arabinose transferase activity"/>
    <property type="evidence" value="ECO:0007669"/>
    <property type="project" value="UniProtKB-EC"/>
</dbReference>
<dbReference type="PANTHER" id="PTHR48090:SF3">
    <property type="entry name" value="UNDECAPRENYL-PHOSPHATE 4-DEOXY-4-FORMAMIDO-L-ARABINOSE TRANSFERASE"/>
    <property type="match status" value="1"/>
</dbReference>
<feature type="transmembrane region" description="Helical" evidence="8">
    <location>
        <begin position="421"/>
        <end position="454"/>
    </location>
</feature>
<dbReference type="InterPro" id="IPR038731">
    <property type="entry name" value="RgtA/B/C-like"/>
</dbReference>
<keyword evidence="12" id="KW-1185">Reference proteome</keyword>
<feature type="transmembrane region" description="Helical" evidence="8">
    <location>
        <begin position="391"/>
        <end position="409"/>
    </location>
</feature>
<dbReference type="PANTHER" id="PTHR48090">
    <property type="entry name" value="UNDECAPRENYL-PHOSPHATE 4-DEOXY-4-FORMAMIDO-L-ARABINOSE TRANSFERASE-RELATED"/>
    <property type="match status" value="1"/>
</dbReference>
<evidence type="ECO:0000256" key="1">
    <source>
        <dbReference type="ARBA" id="ARBA00022475"/>
    </source>
</evidence>